<keyword evidence="5" id="KW-0732">Signal</keyword>
<keyword evidence="7" id="KW-0418">Kinase</keyword>
<dbReference type="SUPFAM" id="SSF55874">
    <property type="entry name" value="ATPase domain of HSP90 chaperone/DNA topoisomerase II/histidine kinase"/>
    <property type="match status" value="1"/>
</dbReference>
<keyword evidence="8" id="KW-1185">Reference proteome</keyword>
<feature type="transmembrane region" description="Helical" evidence="4">
    <location>
        <begin position="84"/>
        <end position="104"/>
    </location>
</feature>
<sequence length="673" mass="70193">MQGAIIWCHALAAMLLAGVAAAQVREPVGLVQRAVLAAALLLSALWALGVAGIGGGDVAVSAAGTARDLGWLAALFLLTPAARWRGGAFVAIAACMVLAASLRIAAEHVAGPSRIAMTEAMRALHMLAAAAALVLAGRTMLSARARGGVDVLAGALALLFGAELAVDAVAWAAGGWRAELTLARGLALALVGVLIAVRDGRRRLRLSRAVVLQAVALGSAALVVVALVAGSGLIAALGGAQARVALTAFAVGTGATLATLLSTRWLRAWLRVVVSKHLFTHRYDYRSVWMRFAATLVPPAEAPRPLAERAVTAMAELTDSPAGLLLRIEDNALVAGAAWRWEDAPREGADAALARHLAATGRIVALDEVRAGSAPAGEAAAVPDWLVATREAWGIVPLLHGERLVGAMVLARPLVDRPLDWEDFDLLGVAARQVASYLAEDDAHAALAEARRFEEFNRRFAFLMHDLKNLVSQMALVARNAERHAENPAFRADMIATLRDTSQRMDGLLARLSHRPAAVAEPPRAVPLRALAERIADARRAQHGIEVIGGEVVALAEPAALETVLGHLIQNAVEASDPGSRVVLAIGGAGDRALLEVIDRGCGMDAGFVRDALFRPFVSGKANGFGLGAYEARQLVAAMGGSLTVSSRTGEGTRFRIALPRAAAGERVAERAA</sequence>
<keyword evidence="7" id="KW-0808">Transferase</keyword>
<dbReference type="EMBL" id="JAAVJH010000006">
    <property type="protein sequence ID" value="NJR79222.1"/>
    <property type="molecule type" value="Genomic_DNA"/>
</dbReference>
<dbReference type="RefSeq" id="WP_168134772.1">
    <property type="nucleotide sequence ID" value="NZ_JAAVJH010000006.1"/>
</dbReference>
<feature type="transmembrane region" description="Helical" evidence="4">
    <location>
        <begin position="180"/>
        <end position="197"/>
    </location>
</feature>
<evidence type="ECO:0000256" key="4">
    <source>
        <dbReference type="SAM" id="Phobius"/>
    </source>
</evidence>
<dbReference type="Pfam" id="PF01590">
    <property type="entry name" value="GAF"/>
    <property type="match status" value="1"/>
</dbReference>
<feature type="transmembrane region" description="Helical" evidence="4">
    <location>
        <begin position="209"/>
        <end position="236"/>
    </location>
</feature>
<dbReference type="GO" id="GO:0004673">
    <property type="term" value="F:protein histidine kinase activity"/>
    <property type="evidence" value="ECO:0007669"/>
    <property type="project" value="UniProtKB-EC"/>
</dbReference>
<dbReference type="SMART" id="SM00387">
    <property type="entry name" value="HATPase_c"/>
    <property type="match status" value="1"/>
</dbReference>
<dbReference type="NCBIfam" id="TIGR02916">
    <property type="entry name" value="PEP_his_kin"/>
    <property type="match status" value="1"/>
</dbReference>
<protein>
    <recommendedName>
        <fullName evidence="2">histidine kinase</fullName>
        <ecNumber evidence="2">2.7.13.3</ecNumber>
    </recommendedName>
</protein>
<dbReference type="Gene3D" id="3.30.565.10">
    <property type="entry name" value="Histidine kinase-like ATPase, C-terminal domain"/>
    <property type="match status" value="1"/>
</dbReference>
<dbReference type="Proteomes" id="UP000732399">
    <property type="component" value="Unassembled WGS sequence"/>
</dbReference>
<dbReference type="InterPro" id="IPR029016">
    <property type="entry name" value="GAF-like_dom_sf"/>
</dbReference>
<keyword evidence="4" id="KW-0812">Transmembrane</keyword>
<feature type="transmembrane region" description="Helical" evidence="4">
    <location>
        <begin position="124"/>
        <end position="141"/>
    </location>
</feature>
<accession>A0ABX1CS44</accession>
<proteinExistence type="predicted"/>
<feature type="chain" id="PRO_5045342558" description="histidine kinase" evidence="5">
    <location>
        <begin position="23"/>
        <end position="673"/>
    </location>
</feature>
<dbReference type="InterPro" id="IPR003018">
    <property type="entry name" value="GAF"/>
</dbReference>
<dbReference type="Gene3D" id="3.30.450.40">
    <property type="match status" value="1"/>
</dbReference>
<feature type="transmembrane region" description="Helical" evidence="4">
    <location>
        <begin position="153"/>
        <end position="174"/>
    </location>
</feature>
<dbReference type="InterPro" id="IPR014265">
    <property type="entry name" value="XrtA/PrsK"/>
</dbReference>
<evidence type="ECO:0000256" key="5">
    <source>
        <dbReference type="SAM" id="SignalP"/>
    </source>
</evidence>
<feature type="transmembrane region" description="Helical" evidence="4">
    <location>
        <begin position="242"/>
        <end position="261"/>
    </location>
</feature>
<feature type="signal peptide" evidence="5">
    <location>
        <begin position="1"/>
        <end position="22"/>
    </location>
</feature>
<dbReference type="InterPro" id="IPR003594">
    <property type="entry name" value="HATPase_dom"/>
</dbReference>
<evidence type="ECO:0000256" key="2">
    <source>
        <dbReference type="ARBA" id="ARBA00012438"/>
    </source>
</evidence>
<reference evidence="7 8" key="1">
    <citation type="submission" date="2020-03" db="EMBL/GenBank/DDBJ databases">
        <authorList>
            <person name="Wang L."/>
            <person name="He N."/>
            <person name="Li Y."/>
            <person name="Fang Y."/>
            <person name="Zhang F."/>
        </authorList>
    </citation>
    <scope>NUCLEOTIDE SEQUENCE [LARGE SCALE GENOMIC DNA]</scope>
    <source>
        <strain evidence="7 8">36D10-4-7</strain>
    </source>
</reference>
<dbReference type="InterPro" id="IPR005467">
    <property type="entry name" value="His_kinase_dom"/>
</dbReference>
<comment type="catalytic activity">
    <reaction evidence="1">
        <text>ATP + protein L-histidine = ADP + protein N-phospho-L-histidine.</text>
        <dbReference type="EC" id="2.7.13.3"/>
    </reaction>
</comment>
<evidence type="ECO:0000259" key="6">
    <source>
        <dbReference type="PROSITE" id="PS50109"/>
    </source>
</evidence>
<keyword evidence="4" id="KW-0472">Membrane</keyword>
<dbReference type="PROSITE" id="PS50109">
    <property type="entry name" value="HIS_KIN"/>
    <property type="match status" value="1"/>
</dbReference>
<feature type="domain" description="Histidine kinase" evidence="6">
    <location>
        <begin position="462"/>
        <end position="663"/>
    </location>
</feature>
<dbReference type="PANTHER" id="PTHR43547:SF2">
    <property type="entry name" value="HYBRID SIGNAL TRANSDUCTION HISTIDINE KINASE C"/>
    <property type="match status" value="1"/>
</dbReference>
<keyword evidence="4" id="KW-1133">Transmembrane helix</keyword>
<feature type="transmembrane region" description="Helical" evidence="4">
    <location>
        <begin position="37"/>
        <end position="63"/>
    </location>
</feature>
<gene>
    <name evidence="7" type="primary">prsK</name>
    <name evidence="7" type="ORF">HBH26_11565</name>
</gene>
<evidence type="ECO:0000256" key="3">
    <source>
        <dbReference type="ARBA" id="ARBA00022553"/>
    </source>
</evidence>
<name>A0ABX1CS44_9SPHN</name>
<evidence type="ECO:0000256" key="1">
    <source>
        <dbReference type="ARBA" id="ARBA00000085"/>
    </source>
</evidence>
<comment type="caution">
    <text evidence="7">The sequence shown here is derived from an EMBL/GenBank/DDBJ whole genome shotgun (WGS) entry which is preliminary data.</text>
</comment>
<dbReference type="EC" id="2.7.13.3" evidence="2"/>
<dbReference type="PRINTS" id="PR00344">
    <property type="entry name" value="BCTRLSENSOR"/>
</dbReference>
<organism evidence="7 8">
    <name type="scientific">Sphingomonas corticis</name>
    <dbReference type="NCBI Taxonomy" id="2722791"/>
    <lineage>
        <taxon>Bacteria</taxon>
        <taxon>Pseudomonadati</taxon>
        <taxon>Pseudomonadota</taxon>
        <taxon>Alphaproteobacteria</taxon>
        <taxon>Sphingomonadales</taxon>
        <taxon>Sphingomonadaceae</taxon>
        <taxon>Sphingomonas</taxon>
    </lineage>
</organism>
<dbReference type="InterPro" id="IPR036890">
    <property type="entry name" value="HATPase_C_sf"/>
</dbReference>
<evidence type="ECO:0000313" key="8">
    <source>
        <dbReference type="Proteomes" id="UP000732399"/>
    </source>
</evidence>
<dbReference type="Pfam" id="PF02518">
    <property type="entry name" value="HATPase_c"/>
    <property type="match status" value="1"/>
</dbReference>
<dbReference type="SUPFAM" id="SSF55781">
    <property type="entry name" value="GAF domain-like"/>
    <property type="match status" value="1"/>
</dbReference>
<evidence type="ECO:0000313" key="7">
    <source>
        <dbReference type="EMBL" id="NJR79222.1"/>
    </source>
</evidence>
<dbReference type="InterPro" id="IPR004358">
    <property type="entry name" value="Sig_transdc_His_kin-like_C"/>
</dbReference>
<keyword evidence="3" id="KW-0597">Phosphoprotein</keyword>
<dbReference type="PANTHER" id="PTHR43547">
    <property type="entry name" value="TWO-COMPONENT HISTIDINE KINASE"/>
    <property type="match status" value="1"/>
</dbReference>